<evidence type="ECO:0000256" key="5">
    <source>
        <dbReference type="ARBA" id="ARBA00023159"/>
    </source>
</evidence>
<dbReference type="PANTHER" id="PTHR30118">
    <property type="entry name" value="HTH-TYPE TRANSCRIPTIONAL REGULATOR LEUO-RELATED"/>
    <property type="match status" value="1"/>
</dbReference>
<dbReference type="PANTHER" id="PTHR30118:SF15">
    <property type="entry name" value="TRANSCRIPTIONAL REGULATORY PROTEIN"/>
    <property type="match status" value="1"/>
</dbReference>
<evidence type="ECO:0000256" key="3">
    <source>
        <dbReference type="ARBA" id="ARBA00023015"/>
    </source>
</evidence>
<evidence type="ECO:0000256" key="2">
    <source>
        <dbReference type="ARBA" id="ARBA00022458"/>
    </source>
</evidence>
<dbReference type="InterPro" id="IPR036388">
    <property type="entry name" value="WH-like_DNA-bd_sf"/>
</dbReference>
<evidence type="ECO:0000313" key="9">
    <source>
        <dbReference type="Proteomes" id="UP000052068"/>
    </source>
</evidence>
<evidence type="ECO:0000313" key="8">
    <source>
        <dbReference type="EMBL" id="KJF68410.1"/>
    </source>
</evidence>
<dbReference type="SUPFAM" id="SSF46785">
    <property type="entry name" value="Winged helix' DNA-binding domain"/>
    <property type="match status" value="1"/>
</dbReference>
<keyword evidence="5" id="KW-0010">Activator</keyword>
<keyword evidence="4" id="KW-0238">DNA-binding</keyword>
<evidence type="ECO:0000259" key="7">
    <source>
        <dbReference type="PROSITE" id="PS50931"/>
    </source>
</evidence>
<keyword evidence="2" id="KW-0536">Nodulation</keyword>
<dbReference type="InterPro" id="IPR005119">
    <property type="entry name" value="LysR_subst-bd"/>
</dbReference>
<feature type="domain" description="HTH lysR-type" evidence="7">
    <location>
        <begin position="12"/>
        <end position="69"/>
    </location>
</feature>
<reference evidence="8 9" key="1">
    <citation type="submission" date="2015-03" db="EMBL/GenBank/DDBJ databases">
        <title>Draft Genome Sequences of Agrobacterium nepotum Strain 39/7T (= CFBP 7436T = LMG 26435T) and Agrobacterium sp. Strain KFB 330 (= CFBP 8308 = LMG 28674).</title>
        <authorList>
            <person name="Kuzmanovic N."/>
            <person name="Pulawska J."/>
            <person name="Obradovic A."/>
        </authorList>
    </citation>
    <scope>NUCLEOTIDE SEQUENCE [LARGE SCALE GENOMIC DNA]</scope>
    <source>
        <strain evidence="8 9">39/7</strain>
    </source>
</reference>
<organism evidence="8 9">
    <name type="scientific">Rhizobium nepotum 39/7</name>
    <dbReference type="NCBI Taxonomy" id="1368418"/>
    <lineage>
        <taxon>Bacteria</taxon>
        <taxon>Pseudomonadati</taxon>
        <taxon>Pseudomonadota</taxon>
        <taxon>Alphaproteobacteria</taxon>
        <taxon>Hyphomicrobiales</taxon>
        <taxon>Rhizobiaceae</taxon>
        <taxon>Rhizobium/Agrobacterium group</taxon>
        <taxon>Rhizobium</taxon>
    </lineage>
</organism>
<dbReference type="PROSITE" id="PS50931">
    <property type="entry name" value="HTH_LYSR"/>
    <property type="match status" value="1"/>
</dbReference>
<protein>
    <submittedName>
        <fullName evidence="8">LysR family transcriptional regulator</fullName>
    </submittedName>
</protein>
<dbReference type="Pfam" id="PF00126">
    <property type="entry name" value="HTH_1"/>
    <property type="match status" value="1"/>
</dbReference>
<keyword evidence="3" id="KW-0805">Transcription regulation</keyword>
<keyword evidence="6" id="KW-0804">Transcription</keyword>
<dbReference type="InterPro" id="IPR036390">
    <property type="entry name" value="WH_DNA-bd_sf"/>
</dbReference>
<dbReference type="EMBL" id="JWJH01000006">
    <property type="protein sequence ID" value="KJF68410.1"/>
    <property type="molecule type" value="Genomic_DNA"/>
</dbReference>
<keyword evidence="9" id="KW-1185">Reference proteome</keyword>
<dbReference type="Pfam" id="PF03466">
    <property type="entry name" value="LysR_substrate"/>
    <property type="match status" value="1"/>
</dbReference>
<dbReference type="PRINTS" id="PR00039">
    <property type="entry name" value="HTHLYSR"/>
</dbReference>
<dbReference type="Proteomes" id="UP000052068">
    <property type="component" value="Unassembled WGS sequence"/>
</dbReference>
<dbReference type="InterPro" id="IPR050389">
    <property type="entry name" value="LysR-type_TF"/>
</dbReference>
<accession>A0ABR5CUD1</accession>
<gene>
    <name evidence="8" type="ORF">RS75_08025</name>
</gene>
<dbReference type="RefSeq" id="WP_045019068.1">
    <property type="nucleotide sequence ID" value="NZ_JWJH01000006.1"/>
</dbReference>
<dbReference type="CDD" id="cd08464">
    <property type="entry name" value="PBP2_DntR_like_2"/>
    <property type="match status" value="1"/>
</dbReference>
<evidence type="ECO:0000256" key="4">
    <source>
        <dbReference type="ARBA" id="ARBA00023125"/>
    </source>
</evidence>
<comment type="similarity">
    <text evidence="1">Belongs to the LysR transcriptional regulatory family.</text>
</comment>
<proteinExistence type="inferred from homology"/>
<evidence type="ECO:0000256" key="1">
    <source>
        <dbReference type="ARBA" id="ARBA00009437"/>
    </source>
</evidence>
<evidence type="ECO:0000256" key="6">
    <source>
        <dbReference type="ARBA" id="ARBA00023163"/>
    </source>
</evidence>
<dbReference type="Gene3D" id="3.40.190.10">
    <property type="entry name" value="Periplasmic binding protein-like II"/>
    <property type="match status" value="2"/>
</dbReference>
<dbReference type="InterPro" id="IPR000847">
    <property type="entry name" value="LysR_HTH_N"/>
</dbReference>
<dbReference type="SUPFAM" id="SSF53850">
    <property type="entry name" value="Periplasmic binding protein-like II"/>
    <property type="match status" value="1"/>
</dbReference>
<comment type="caution">
    <text evidence="8">The sequence shown here is derived from an EMBL/GenBank/DDBJ whole genome shotgun (WGS) entry which is preliminary data.</text>
</comment>
<sequence length="319" mass="34946">MQTIDHFNLRSFDLNLLIAFDAMMEEMSVTRAARRLKIQQPAMSHNISTLRILFQDELFIRVGQEMKPTARAINLSGPVRQALRQAQAAVMTADVFDPATERRTFRLGMSSEVELLLLPDLTARLREIAPGIRLLARNGQEQEITAMLDTGVIDMAVGCTYSKEQRHHCEPLYSSSVLCCFNPALLDLPNPVGLDAYMEAKHAVISQTDSLHGCIKDALELSGMDIDVVAAAPDFLSVLATARSSAVLATVSSRIALRYAPMLGLEISPVPVTLNFPPVAMVWTLQTDADAGAVWLRQQIREAMGRTVEVDGEVSGIAA</sequence>
<name>A0ABR5CUD1_9HYPH</name>
<dbReference type="Gene3D" id="1.10.10.10">
    <property type="entry name" value="Winged helix-like DNA-binding domain superfamily/Winged helix DNA-binding domain"/>
    <property type="match status" value="1"/>
</dbReference>